<dbReference type="SUPFAM" id="SSF48371">
    <property type="entry name" value="ARM repeat"/>
    <property type="match status" value="2"/>
</dbReference>
<name>A0A292PM63_9PEZI</name>
<evidence type="ECO:0000313" key="6">
    <source>
        <dbReference type="EMBL" id="CUS08619.1"/>
    </source>
</evidence>
<organism evidence="6 7">
    <name type="scientific">Tuber aestivum</name>
    <name type="common">summer truffle</name>
    <dbReference type="NCBI Taxonomy" id="59557"/>
    <lineage>
        <taxon>Eukaryota</taxon>
        <taxon>Fungi</taxon>
        <taxon>Dikarya</taxon>
        <taxon>Ascomycota</taxon>
        <taxon>Pezizomycotina</taxon>
        <taxon>Pezizomycetes</taxon>
        <taxon>Pezizales</taxon>
        <taxon>Tuberaceae</taxon>
        <taxon>Tuber</taxon>
    </lineage>
</organism>
<keyword evidence="3" id="KW-0143">Chaperone</keyword>
<reference evidence="6" key="1">
    <citation type="submission" date="2015-10" db="EMBL/GenBank/DDBJ databases">
        <authorList>
            <person name="Regsiter A."/>
            <person name="william w."/>
        </authorList>
    </citation>
    <scope>NUCLEOTIDE SEQUENCE</scope>
    <source>
        <strain evidence="6">Montdore</strain>
    </source>
</reference>
<feature type="repeat" description="TPR" evidence="4">
    <location>
        <begin position="13"/>
        <end position="46"/>
    </location>
</feature>
<evidence type="ECO:0000256" key="3">
    <source>
        <dbReference type="ARBA" id="ARBA00023186"/>
    </source>
</evidence>
<protein>
    <recommendedName>
        <fullName evidence="5">UNC-45/Cro1/She4 central domain-containing protein</fullName>
    </recommendedName>
</protein>
<keyword evidence="2" id="KW-0963">Cytoplasm</keyword>
<comment type="subcellular location">
    <subcellularLocation>
        <location evidence="1">Cytoplasm</location>
    </subcellularLocation>
</comment>
<dbReference type="Pfam" id="PF11701">
    <property type="entry name" value="UNC45-central"/>
    <property type="match status" value="1"/>
</dbReference>
<accession>A0A292PM63</accession>
<dbReference type="GO" id="GO:0051879">
    <property type="term" value="F:Hsp90 protein binding"/>
    <property type="evidence" value="ECO:0007669"/>
    <property type="project" value="TreeGrafter"/>
</dbReference>
<evidence type="ECO:0000256" key="1">
    <source>
        <dbReference type="ARBA" id="ARBA00004496"/>
    </source>
</evidence>
<gene>
    <name evidence="6" type="ORF">GSTUAT00007264001</name>
</gene>
<dbReference type="InterPro" id="IPR024660">
    <property type="entry name" value="UCS_central_dom"/>
</dbReference>
<keyword evidence="4" id="KW-0802">TPR repeat</keyword>
<dbReference type="PANTHER" id="PTHR45994:SF1">
    <property type="entry name" value="FI21225P1"/>
    <property type="match status" value="1"/>
</dbReference>
<keyword evidence="7" id="KW-1185">Reference proteome</keyword>
<evidence type="ECO:0000256" key="2">
    <source>
        <dbReference type="ARBA" id="ARBA00022490"/>
    </source>
</evidence>
<evidence type="ECO:0000259" key="5">
    <source>
        <dbReference type="Pfam" id="PF11701"/>
    </source>
</evidence>
<dbReference type="PROSITE" id="PS50005">
    <property type="entry name" value="TPR"/>
    <property type="match status" value="1"/>
</dbReference>
<dbReference type="Gene3D" id="1.25.10.10">
    <property type="entry name" value="Leucine-rich Repeat Variant"/>
    <property type="match status" value="1"/>
</dbReference>
<proteinExistence type="predicted"/>
<dbReference type="Gene3D" id="1.25.10.100">
    <property type="match status" value="1"/>
</dbReference>
<dbReference type="InterPro" id="IPR019734">
    <property type="entry name" value="TPR_rpt"/>
</dbReference>
<dbReference type="AlphaFoldDB" id="A0A292PM63"/>
<evidence type="ECO:0000313" key="7">
    <source>
        <dbReference type="Proteomes" id="UP001412239"/>
    </source>
</evidence>
<evidence type="ECO:0000256" key="4">
    <source>
        <dbReference type="PROSITE-ProRule" id="PRU00339"/>
    </source>
</evidence>
<dbReference type="GO" id="GO:0005737">
    <property type="term" value="C:cytoplasm"/>
    <property type="evidence" value="ECO:0007669"/>
    <property type="project" value="UniProtKB-SubCell"/>
</dbReference>
<dbReference type="InterPro" id="IPR011989">
    <property type="entry name" value="ARM-like"/>
</dbReference>
<dbReference type="Proteomes" id="UP001412239">
    <property type="component" value="Unassembled WGS sequence"/>
</dbReference>
<dbReference type="EMBL" id="LN891121">
    <property type="protein sequence ID" value="CUS08619.1"/>
    <property type="molecule type" value="Genomic_DNA"/>
</dbReference>
<dbReference type="PANTHER" id="PTHR45994">
    <property type="entry name" value="FI21225P1"/>
    <property type="match status" value="1"/>
</dbReference>
<sequence length="811" mass="87470">MSSLEGELPDVRASELATKSLEYLRSGHQDDAVRSLREALSLAPKNETVLAAFHSFQKDQAVCPLSKLCQKLVVESDVAAGEDALRLLGDPSLNFHTATATEGIELLLAHAKNIPLPIGGKVLSGILRSSRGGREHMADSLDENTKGMFGTLAEIGGEAIDGLVVTLLDPAAWESEAKNKKSIKDCFKLFLETLNTGSGEIEAWSTRSISRLLATHATELHSFIGQASLERILSMLDIRSPDDLRSHATLAAARFVETDENTAGSMLGNFLSSRLAADSDDDLQIAFSAAAAIFPLVPKVAAGLLLTEGFVEGLVPSLQGRPSEVEQAVLEMMSAACVDKACRAAIAIHCEAYLETVIRGDENFKGIASTVLAKVRYGNEDPEVAPKGIAELAAVFREMMLKDDVGSRNSAMEGLAYVTMKPSVKESLVKDKEFLQRILETLKDSVGRSTVMYGGLTVVANLTGYLPSLSEEQKRVAQLRNYANSAPQANLEPDPADKDEKVTMRCKVLLEAGVVPVLVACSKRVSPGAVAIISSVFLSLSKNQKHRGLVAQQGGVRLLLQFHASVTGDSEQDRKVRLSSSHALARVLVSTNPSHVFGSQLPIASAVRPLLALLETSEEHNDLLPVFESLLALTNLASTDDSTRDLIIRIGWSNIEETLLSNNIMVQRATMELLCNLMASPTGVAKFADGSKAASNRLHVLLALADAEDLATRRAAGGALAMLTEWDKACEAIVRREKGLDILLGMAVEENEEMRHRGVACVRNLVCQKLEYAERFRRKGAIDLIRDSLRGTRNPEVLQVGVEALKALMEG</sequence>
<dbReference type="InterPro" id="IPR016024">
    <property type="entry name" value="ARM-type_fold"/>
</dbReference>
<feature type="domain" description="UNC-45/Cro1/She4 central" evidence="5">
    <location>
        <begin position="228"/>
        <end position="375"/>
    </location>
</feature>